<dbReference type="Proteomes" id="UP000814126">
    <property type="component" value="Unassembled WGS sequence"/>
</dbReference>
<organism evidence="1 2">
    <name type="scientific">Pseudomonas poae</name>
    <dbReference type="NCBI Taxonomy" id="200451"/>
    <lineage>
        <taxon>Bacteria</taxon>
        <taxon>Pseudomonadati</taxon>
        <taxon>Pseudomonadota</taxon>
        <taxon>Gammaproteobacteria</taxon>
        <taxon>Pseudomonadales</taxon>
        <taxon>Pseudomonadaceae</taxon>
        <taxon>Pseudomonas</taxon>
    </lineage>
</organism>
<proteinExistence type="predicted"/>
<accession>A0AAP2WJH2</accession>
<sequence>MAQSYINDRTMDYESLKSRLMGGGLNRQRSDHFDVLNRHLRPGLVAPGQLVIIPDVGSVSCSGEEAWLMRHAEQVRRSLELNTSAGAVVIGNYDLLQSFLAYGSIGIGSATSAWARHLDEVAQTLEEIEQVHQRLRSGDLSRENFIRQRQTLFSRLELHCKVLRGAARFGTGLRGNESLRKVLGISTRSYLHKGEIAGYAKRIREIAQMSKWLGKGTYIGLALDVGVTGLEVREACVTGREAQCRRAKYVETGRFVGGVMGSVFGGHVGAKLSRSVCHMVLGISMKGQGALACAVIGGAAGGYEAGSVLGDESAFLGGKILELNGDLIFEPEGA</sequence>
<evidence type="ECO:0008006" key="3">
    <source>
        <dbReference type="Google" id="ProtNLM"/>
    </source>
</evidence>
<dbReference type="AlphaFoldDB" id="A0AAP2WJH2"/>
<dbReference type="EMBL" id="WJZX01000129">
    <property type="protein sequence ID" value="MCF5657618.1"/>
    <property type="molecule type" value="Genomic_DNA"/>
</dbReference>
<comment type="caution">
    <text evidence="1">The sequence shown here is derived from an EMBL/GenBank/DDBJ whole genome shotgun (WGS) entry which is preliminary data.</text>
</comment>
<dbReference type="RefSeq" id="WP_236326615.1">
    <property type="nucleotide sequence ID" value="NZ_WJZX01000129.1"/>
</dbReference>
<reference evidence="1" key="1">
    <citation type="submission" date="2019-11" db="EMBL/GenBank/DDBJ databases">
        <title>Epiphytic Pseudomonas syringae from cherry orchards.</title>
        <authorList>
            <person name="Hulin M.T."/>
        </authorList>
    </citation>
    <scope>NUCLEOTIDE SEQUENCE</scope>
    <source>
        <strain evidence="1">PA-2-1F</strain>
    </source>
</reference>
<name>A0AAP2WJH2_9PSED</name>
<protein>
    <recommendedName>
        <fullName evidence="3">SSU ribosomal protein S2p (SAe)</fullName>
    </recommendedName>
</protein>
<evidence type="ECO:0000313" key="1">
    <source>
        <dbReference type="EMBL" id="MCF5657618.1"/>
    </source>
</evidence>
<gene>
    <name evidence="1" type="ORF">GIV46_21645</name>
</gene>
<evidence type="ECO:0000313" key="2">
    <source>
        <dbReference type="Proteomes" id="UP000814126"/>
    </source>
</evidence>